<dbReference type="GO" id="GO:0000723">
    <property type="term" value="P:telomere maintenance"/>
    <property type="evidence" value="ECO:0007669"/>
    <property type="project" value="InterPro"/>
</dbReference>
<comment type="cofactor">
    <cofactor evidence="1">
        <name>Mg(2+)</name>
        <dbReference type="ChEBI" id="CHEBI:18420"/>
    </cofactor>
</comment>
<feature type="compositionally biased region" description="Basic and acidic residues" evidence="2">
    <location>
        <begin position="42"/>
        <end position="52"/>
    </location>
</feature>
<evidence type="ECO:0000256" key="1">
    <source>
        <dbReference type="RuleBase" id="RU363044"/>
    </source>
</evidence>
<dbReference type="InterPro" id="IPR025476">
    <property type="entry name" value="Helitron_helicase-like"/>
</dbReference>
<dbReference type="Pfam" id="PF14214">
    <property type="entry name" value="Helitron_like_N"/>
    <property type="match status" value="1"/>
</dbReference>
<dbReference type="WBParaSite" id="Gr19_v10_g6378.t1">
    <property type="protein sequence ID" value="Gr19_v10_g6378.t1"/>
    <property type="gene ID" value="Gr19_v10_g6378"/>
</dbReference>
<keyword evidence="6" id="KW-1185">Reference proteome</keyword>
<keyword evidence="1" id="KW-0547">Nucleotide-binding</keyword>
<feature type="compositionally biased region" description="Polar residues" evidence="2">
    <location>
        <begin position="54"/>
        <end position="69"/>
    </location>
</feature>
<feature type="domain" description="DNA helicase Pif1-like DEAD-box helicase" evidence="3">
    <location>
        <begin position="1263"/>
        <end position="1487"/>
    </location>
</feature>
<feature type="compositionally biased region" description="Low complexity" evidence="2">
    <location>
        <begin position="28"/>
        <end position="40"/>
    </location>
</feature>
<keyword evidence="1" id="KW-0227">DNA damage</keyword>
<dbReference type="GO" id="GO:0006310">
    <property type="term" value="P:DNA recombination"/>
    <property type="evidence" value="ECO:0007669"/>
    <property type="project" value="UniProtKB-KW"/>
</dbReference>
<keyword evidence="1" id="KW-0234">DNA repair</keyword>
<dbReference type="GO" id="GO:0043139">
    <property type="term" value="F:5'-3' DNA helicase activity"/>
    <property type="evidence" value="ECO:0007669"/>
    <property type="project" value="UniProtKB-EC"/>
</dbReference>
<sequence length="1772" mass="200792">MPSATRKRNSSDRLRKQQNRSCAEDFSEAGASSSEAANTSKKSKDVKAKARTDQPCSSKQLIDQEQAANKQGPESVLLTDKKKQHRTTPLFADNAGRGGCNPRKIKLRAKHIQEIEAHLNKLLSDYSARSWPLKGSSGILRDRGHAAAGAIVIVLLLRNVDYYDSGQFGDATCEHCDALLLHSERDAIKKQGRVSPCCSNGECHTEEMAAAYAELQSPPTILTELAGASDLRAREQFLDNTLPLNNTFAFASVHSEKAPEEQMAGRKDTVKYNGQFSFQFSDLVAPQGRRPTFAQVYTLMPEDALRLRSENIADVLALPIRQAIMEKLEQLMRENPYGRTFMTAGAKIAEAMERNEGEIPRFQIVLLTDRALNTEAVRSRGECTVIEKTEAPTAQQIAVIWVQEDGLAPEVHGFWVCDKAGKMRLLKSGMPQLDPCCFPLLHPRGTAGWQWFLKKKCKQGRNVRSLTCLDENANDDCYTFGPTTSTHRDTEPPASNEDFPELEAAFVEAVPDANEQGQDALDDNHVMPRIDAVISEEFWQRPTHALGIKKPGPEVNISERQFYRYRLAMREPCRGAFHWLWHARRLAEYFVIALLNRIERNEMEHTKAQQSKKDYRQILARDYVHALEQGLQRQEPNARLGRIFLMPQTFAGSRQYYQQKYADLMTMVRRLGNPTWFVTFTGNPSWPELKEALQGRQQYTHRADIVCRIFMDKATEFIKDLTERNVLGKVAGWCYSVEHQKRGMPHIHILLILDKQGRITSPNVVDDFVSARIPPLPQMDDLTPEANQQRRLWHYVTTMMLHDCNSACTEFNEQGRPQCKKHFPKPYSDHTELSEVRYTNYVRLPADNFDAELRAGARVENQQLAPGDHEECGLSYMKKSRGGQGTALLDDSRVIPYNAFLLLKYGCHINIEYVFGQKACKYIFKYLLKGFEKAYVRVLQPRRGERSQHETVCDYDEIAATFKVRYMTAMEAYLRLHSYRIVRLSHQIYPLSLHDELGQMLVIEEGHAEQGRRNLQLHTRLTAFFDLCSNDPDVSELTYDRMPYRYYWNQRHRKWIKRQRPLVEEVAGARMFVRVYTVSPKHCELFAIRALLLHRPGPKSFKDLRTIDGQCFATFTEAAIQLNLLENDIIFAGAMRDACIDNMNLNKLQHFFAMLIAHGRPSDPQKLFNTFLDQMRPHRAGVDPDIPSQSLERRRGEVMRNLEYYLTCMSTSCGEVGLCGLPSDYSFGYQGAILEETRLQNDFYGDHAQRLTPQKLVEMHVKKLNVDQRNAFACITEAVNGRGNKRCFFVEGSGGCGKTFLYNTLIRWCLAGKPQINCEPELPSQAPTQLNTGAVLASASTGIAALLLIGGATAHRLFSVPNDVCDDTPPRLAFESAGAKILRSAELFIIDEISMLSNKVLRYIDRLLRDVCATNKPFGGKAIVLGGDWKQLAPVVEQGTRDDQLQESIKMDKLFKDNFEQLHLSINMRTAPDQRALCEWLHIIGNGLHQAGANRQQGRHPLKLHIPSELLVDTLEEIIDFCFPAALFNDPIRHAELIKDSVILSPTNADVQAINEKAMERIAGAPMIYLSIDSPLDGQEELGTFRADFNIEAIHNEMPSGMPPHKLILKTGASVMLIRNLDVSCGLCNGTRMQLKRMTEENLFCKLLTGPREGQEFIIPRVKFEYGQGRHHRGIRFRRIQFPVRPCFAMTAQGQTLQRMGLVLNGKQCFSHGQVYVAMSRVTTMAGIRVFSPHTCMGDTTTINNVIIPELIDRPAALPEDPIAGALNSQEY</sequence>
<dbReference type="InterPro" id="IPR010285">
    <property type="entry name" value="DNA_helicase_pif1-like_DEAD"/>
</dbReference>
<dbReference type="PANTHER" id="PTHR10492">
    <property type="match status" value="1"/>
</dbReference>
<evidence type="ECO:0000259" key="3">
    <source>
        <dbReference type="Pfam" id="PF05970"/>
    </source>
</evidence>
<comment type="catalytic activity">
    <reaction evidence="1">
        <text>ATP + H2O = ADP + phosphate + H(+)</text>
        <dbReference type="Rhea" id="RHEA:13065"/>
        <dbReference type="ChEBI" id="CHEBI:15377"/>
        <dbReference type="ChEBI" id="CHEBI:15378"/>
        <dbReference type="ChEBI" id="CHEBI:30616"/>
        <dbReference type="ChEBI" id="CHEBI:43474"/>
        <dbReference type="ChEBI" id="CHEBI:456216"/>
        <dbReference type="EC" id="5.6.2.3"/>
    </reaction>
</comment>
<reference evidence="7" key="1">
    <citation type="submission" date="2022-11" db="UniProtKB">
        <authorList>
            <consortium name="WormBaseParasite"/>
        </authorList>
    </citation>
    <scope>IDENTIFICATION</scope>
</reference>
<proteinExistence type="inferred from homology"/>
<dbReference type="Pfam" id="PF05970">
    <property type="entry name" value="PIF1"/>
    <property type="match status" value="1"/>
</dbReference>
<evidence type="ECO:0000256" key="2">
    <source>
        <dbReference type="SAM" id="MobiDB-lite"/>
    </source>
</evidence>
<keyword evidence="1" id="KW-0067">ATP-binding</keyword>
<evidence type="ECO:0000313" key="7">
    <source>
        <dbReference type="WBParaSite" id="Gr19_v10_g6378.t1"/>
    </source>
</evidence>
<dbReference type="EC" id="5.6.2.3" evidence="1"/>
<accession>A0A914I3Y6</accession>
<dbReference type="GO" id="GO:0005524">
    <property type="term" value="F:ATP binding"/>
    <property type="evidence" value="ECO:0007669"/>
    <property type="project" value="UniProtKB-KW"/>
</dbReference>
<feature type="domain" description="Helitron helicase-like" evidence="4">
    <location>
        <begin position="562"/>
        <end position="751"/>
    </location>
</feature>
<feature type="domain" description="DNA helicase Pif1-like 2B" evidence="5">
    <location>
        <begin position="1600"/>
        <end position="1635"/>
    </location>
</feature>
<dbReference type="SUPFAM" id="SSF52540">
    <property type="entry name" value="P-loop containing nucleoside triphosphate hydrolases"/>
    <property type="match status" value="2"/>
</dbReference>
<evidence type="ECO:0000259" key="4">
    <source>
        <dbReference type="Pfam" id="PF14214"/>
    </source>
</evidence>
<dbReference type="GO" id="GO:0006281">
    <property type="term" value="P:DNA repair"/>
    <property type="evidence" value="ECO:0007669"/>
    <property type="project" value="UniProtKB-KW"/>
</dbReference>
<comment type="similarity">
    <text evidence="1">Belongs to the helicase family.</text>
</comment>
<keyword evidence="1" id="KW-0347">Helicase</keyword>
<dbReference type="InterPro" id="IPR027417">
    <property type="entry name" value="P-loop_NTPase"/>
</dbReference>
<dbReference type="InterPro" id="IPR049163">
    <property type="entry name" value="Pif1-like_2B_dom"/>
</dbReference>
<dbReference type="GO" id="GO:0016787">
    <property type="term" value="F:hydrolase activity"/>
    <property type="evidence" value="ECO:0007669"/>
    <property type="project" value="UniProtKB-KW"/>
</dbReference>
<keyword evidence="1" id="KW-0378">Hydrolase</keyword>
<protein>
    <recommendedName>
        <fullName evidence="1">ATP-dependent DNA helicase</fullName>
        <ecNumber evidence="1">5.6.2.3</ecNumber>
    </recommendedName>
</protein>
<dbReference type="Pfam" id="PF21530">
    <property type="entry name" value="Pif1_2B_dom"/>
    <property type="match status" value="1"/>
</dbReference>
<organism evidence="6 7">
    <name type="scientific">Globodera rostochiensis</name>
    <name type="common">Golden nematode worm</name>
    <name type="synonym">Heterodera rostochiensis</name>
    <dbReference type="NCBI Taxonomy" id="31243"/>
    <lineage>
        <taxon>Eukaryota</taxon>
        <taxon>Metazoa</taxon>
        <taxon>Ecdysozoa</taxon>
        <taxon>Nematoda</taxon>
        <taxon>Chromadorea</taxon>
        <taxon>Rhabditida</taxon>
        <taxon>Tylenchina</taxon>
        <taxon>Tylenchomorpha</taxon>
        <taxon>Tylenchoidea</taxon>
        <taxon>Heteroderidae</taxon>
        <taxon>Heteroderinae</taxon>
        <taxon>Globodera</taxon>
    </lineage>
</organism>
<evidence type="ECO:0000313" key="6">
    <source>
        <dbReference type="Proteomes" id="UP000887572"/>
    </source>
</evidence>
<dbReference type="Proteomes" id="UP000887572">
    <property type="component" value="Unplaced"/>
</dbReference>
<evidence type="ECO:0000259" key="5">
    <source>
        <dbReference type="Pfam" id="PF21530"/>
    </source>
</evidence>
<dbReference type="Gene3D" id="3.40.50.300">
    <property type="entry name" value="P-loop containing nucleotide triphosphate hydrolases"/>
    <property type="match status" value="1"/>
</dbReference>
<name>A0A914I3Y6_GLORO</name>
<feature type="region of interest" description="Disordered" evidence="2">
    <location>
        <begin position="1"/>
        <end position="95"/>
    </location>
</feature>
<keyword evidence="1" id="KW-0233">DNA recombination</keyword>